<evidence type="ECO:0000313" key="6">
    <source>
        <dbReference type="Proteomes" id="UP000038083"/>
    </source>
</evidence>
<evidence type="ECO:0000256" key="2">
    <source>
        <dbReference type="SAM" id="Phobius"/>
    </source>
</evidence>
<reference evidence="5 6" key="1">
    <citation type="submission" date="2015-01" db="EMBL/GenBank/DDBJ databases">
        <authorList>
            <person name="MANFREDI Pablo"/>
        </authorList>
    </citation>
    <scope>NUCLEOTIDE SEQUENCE [LARGE SCALE GENOMIC DNA]</scope>
    <source>
        <strain evidence="4 6">Ccy74</strain>
        <strain evidence="3 5">Ccyn2B</strain>
    </source>
</reference>
<dbReference type="PANTHER" id="PTHR37314">
    <property type="entry name" value="SLR0142 PROTEIN"/>
    <property type="match status" value="1"/>
</dbReference>
<evidence type="ECO:0000256" key="1">
    <source>
        <dbReference type="SAM" id="MobiDB-lite"/>
    </source>
</evidence>
<dbReference type="EMBL" id="CDOD01000034">
    <property type="protein sequence ID" value="CEN37409.1"/>
    <property type="molecule type" value="Genomic_DNA"/>
</dbReference>
<dbReference type="InterPro" id="IPR010699">
    <property type="entry name" value="DUF1275"/>
</dbReference>
<dbReference type="RefSeq" id="WP_018278340.1">
    <property type="nucleotide sequence ID" value="NZ_BOQH01000001.1"/>
</dbReference>
<dbReference type="Proteomes" id="UP000038055">
    <property type="component" value="Unassembled WGS sequence"/>
</dbReference>
<evidence type="ECO:0000313" key="4">
    <source>
        <dbReference type="EMBL" id="CEN40211.1"/>
    </source>
</evidence>
<evidence type="ECO:0008006" key="7">
    <source>
        <dbReference type="Google" id="ProtNLM"/>
    </source>
</evidence>
<feature type="transmembrane region" description="Helical" evidence="2">
    <location>
        <begin position="213"/>
        <end position="232"/>
    </location>
</feature>
<evidence type="ECO:0000313" key="3">
    <source>
        <dbReference type="EMBL" id="CEN37409.1"/>
    </source>
</evidence>
<sequence>MFRHQGKNRTAKNNLQIAVVLSFVAGIVNVVGFLFLGKLTTNVTGHFALFIYDVSIMEFWKGTIYFLYIFSFLAGSFTSGWLIETANYYKKHNIFVAPTLVECFLLFSAIVLNYFFTDFPTDITACILLFAMGVQNSFVTKISNSVVRTTHLTGLFTDLGIELSQWIYLKKNNLEVLLKKTKSNIKLRLFIIIFFFLGGLSGGFFFIKMEMALKTLFIPIIVLLLGLFYDDFRFVYLTKKRKYESKIQRRKSANTLRRQSSDNHKQKSRRYRSGRQNRRLPAQ</sequence>
<dbReference type="OrthoDB" id="270162at2"/>
<accession>A0A0B7HFG9</accession>
<name>A0A0B7HFG9_9FLAO</name>
<gene>
    <name evidence="3" type="ORF">CCYN2B_40094</name>
    <name evidence="4" type="ORF">CCYN74_40190</name>
</gene>
<feature type="transmembrane region" description="Helical" evidence="2">
    <location>
        <begin position="187"/>
        <end position="207"/>
    </location>
</feature>
<dbReference type="eggNOG" id="COG3619">
    <property type="taxonomic scope" value="Bacteria"/>
</dbReference>
<feature type="transmembrane region" description="Helical" evidence="2">
    <location>
        <begin position="95"/>
        <end position="116"/>
    </location>
</feature>
<feature type="compositionally biased region" description="Basic residues" evidence="1">
    <location>
        <begin position="266"/>
        <end position="283"/>
    </location>
</feature>
<feature type="transmembrane region" description="Helical" evidence="2">
    <location>
        <begin position="64"/>
        <end position="83"/>
    </location>
</feature>
<evidence type="ECO:0000313" key="5">
    <source>
        <dbReference type="Proteomes" id="UP000038055"/>
    </source>
</evidence>
<keyword evidence="2" id="KW-1133">Transmembrane helix</keyword>
<dbReference type="STRING" id="28189.CCYN74_40190"/>
<proteinExistence type="predicted"/>
<protein>
    <recommendedName>
        <fullName evidence="7">DUF1275 domain-containing protein</fullName>
    </recommendedName>
</protein>
<keyword evidence="2" id="KW-0812">Transmembrane</keyword>
<keyword evidence="2" id="KW-0472">Membrane</keyword>
<dbReference type="Pfam" id="PF06912">
    <property type="entry name" value="DUF1275"/>
    <property type="match status" value="1"/>
</dbReference>
<dbReference type="AlphaFoldDB" id="A0A0B7HFG9"/>
<dbReference type="Proteomes" id="UP000038083">
    <property type="component" value="Unassembled WGS sequence"/>
</dbReference>
<feature type="region of interest" description="Disordered" evidence="1">
    <location>
        <begin position="251"/>
        <end position="283"/>
    </location>
</feature>
<organism evidence="3 5">
    <name type="scientific">Capnocytophaga cynodegmi</name>
    <dbReference type="NCBI Taxonomy" id="28189"/>
    <lineage>
        <taxon>Bacteria</taxon>
        <taxon>Pseudomonadati</taxon>
        <taxon>Bacteroidota</taxon>
        <taxon>Flavobacteriia</taxon>
        <taxon>Flavobacteriales</taxon>
        <taxon>Flavobacteriaceae</taxon>
        <taxon>Capnocytophaga</taxon>
    </lineage>
</organism>
<dbReference type="PANTHER" id="PTHR37314:SF4">
    <property type="entry name" value="UPF0700 TRANSMEMBRANE PROTEIN YOAK"/>
    <property type="match status" value="1"/>
</dbReference>
<feature type="transmembrane region" description="Helical" evidence="2">
    <location>
        <begin position="15"/>
        <end position="36"/>
    </location>
</feature>
<dbReference type="EMBL" id="CDOG01000034">
    <property type="protein sequence ID" value="CEN40211.1"/>
    <property type="molecule type" value="Genomic_DNA"/>
</dbReference>
<keyword evidence="5" id="KW-1185">Reference proteome</keyword>